<dbReference type="InterPro" id="IPR058489">
    <property type="entry name" value="DUF8176"/>
</dbReference>
<sequence>MLKSYKDLSRWYDALEPDSGAPAPAQQDDTSLDPVDDDGPARYPHYIREEEDPEEARARNEVPADLASRRAEFTGGWSDWVAVHAPGPDDDYTPRDGDLVRFPWPEDDDYDDEPAPAVRPHPRALRDHPASRRGRVVVVLIVAVLLLAFVALGALYLLRASGNRAAVAPTTPPMQFTAGSAQAGITSGCPTERAERLIRSAEPGGTHSGPDVVLAFQYAYYVERSGERARAFVAPDAAVPAAPTIQRGIDTVPEGTTHCVRVATVAADMYSVEVTEYRPGGAPATYNKQTVTTAVIGGRTLITGVAAG</sequence>
<keyword evidence="2" id="KW-0472">Membrane</keyword>
<protein>
    <recommendedName>
        <fullName evidence="3">DUF8176 domain-containing protein</fullName>
    </recommendedName>
</protein>
<keyword evidence="5" id="KW-1185">Reference proteome</keyword>
<dbReference type="AlphaFoldDB" id="A0A285M066"/>
<feature type="transmembrane region" description="Helical" evidence="2">
    <location>
        <begin position="136"/>
        <end position="158"/>
    </location>
</feature>
<dbReference type="Pfam" id="PF26527">
    <property type="entry name" value="DUF8176"/>
    <property type="match status" value="1"/>
</dbReference>
<dbReference type="EMBL" id="OBEG01000008">
    <property type="protein sequence ID" value="SNY89276.1"/>
    <property type="molecule type" value="Genomic_DNA"/>
</dbReference>
<dbReference type="Proteomes" id="UP000219565">
    <property type="component" value="Unassembled WGS sequence"/>
</dbReference>
<evidence type="ECO:0000313" key="4">
    <source>
        <dbReference type="EMBL" id="SNY89276.1"/>
    </source>
</evidence>
<dbReference type="STRING" id="1379680.GCA_001612615_01030"/>
<accession>A0A285M066</accession>
<dbReference type="OrthoDB" id="4382015at2"/>
<evidence type="ECO:0000313" key="5">
    <source>
        <dbReference type="Proteomes" id="UP000219565"/>
    </source>
</evidence>
<organism evidence="4 5">
    <name type="scientific">Nocardia amikacinitolerans</name>
    <dbReference type="NCBI Taxonomy" id="756689"/>
    <lineage>
        <taxon>Bacteria</taxon>
        <taxon>Bacillati</taxon>
        <taxon>Actinomycetota</taxon>
        <taxon>Actinomycetes</taxon>
        <taxon>Mycobacteriales</taxon>
        <taxon>Nocardiaceae</taxon>
        <taxon>Nocardia</taxon>
    </lineage>
</organism>
<gene>
    <name evidence="4" type="ORF">SAMN04244553_6283</name>
</gene>
<evidence type="ECO:0000256" key="2">
    <source>
        <dbReference type="SAM" id="Phobius"/>
    </source>
</evidence>
<proteinExistence type="predicted"/>
<name>A0A285M066_9NOCA</name>
<feature type="compositionally biased region" description="Basic and acidic residues" evidence="1">
    <location>
        <begin position="55"/>
        <end position="64"/>
    </location>
</feature>
<reference evidence="4 5" key="1">
    <citation type="submission" date="2017-09" db="EMBL/GenBank/DDBJ databases">
        <authorList>
            <person name="Ehlers B."/>
            <person name="Leendertz F.H."/>
        </authorList>
    </citation>
    <scope>NUCLEOTIDE SEQUENCE [LARGE SCALE GENOMIC DNA]</scope>
    <source>
        <strain evidence="4 5">DSM 45537</strain>
    </source>
</reference>
<feature type="region of interest" description="Disordered" evidence="1">
    <location>
        <begin position="14"/>
        <end position="64"/>
    </location>
</feature>
<evidence type="ECO:0000259" key="3">
    <source>
        <dbReference type="Pfam" id="PF26527"/>
    </source>
</evidence>
<keyword evidence="2" id="KW-1133">Transmembrane helix</keyword>
<keyword evidence="2" id="KW-0812">Transmembrane</keyword>
<feature type="domain" description="DUF8176" evidence="3">
    <location>
        <begin position="187"/>
        <end position="305"/>
    </location>
</feature>
<evidence type="ECO:0000256" key="1">
    <source>
        <dbReference type="SAM" id="MobiDB-lite"/>
    </source>
</evidence>
<feature type="region of interest" description="Disordered" evidence="1">
    <location>
        <begin position="106"/>
        <end position="127"/>
    </location>
</feature>
<dbReference type="RefSeq" id="WP_097248001.1">
    <property type="nucleotide sequence ID" value="NZ_JAMTCV010000010.1"/>
</dbReference>